<dbReference type="Proteomes" id="UP000030765">
    <property type="component" value="Unassembled WGS sequence"/>
</dbReference>
<proteinExistence type="predicted"/>
<dbReference type="EMBL" id="KE525275">
    <property type="protein sequence ID" value="KFB44321.1"/>
    <property type="molecule type" value="Genomic_DNA"/>
</dbReference>
<dbReference type="EnsemblMetazoa" id="ASIC012316-RA">
    <property type="protein sequence ID" value="ASIC012316-PA"/>
    <property type="gene ID" value="ASIC012316"/>
</dbReference>
<gene>
    <name evidence="1" type="ORF">ZHAS_00012316</name>
</gene>
<dbReference type="VEuPathDB" id="VectorBase:ASIC012316"/>
<evidence type="ECO:0000313" key="3">
    <source>
        <dbReference type="Proteomes" id="UP000030765"/>
    </source>
</evidence>
<evidence type="ECO:0000313" key="2">
    <source>
        <dbReference type="EnsemblMetazoa" id="ASIC012316-PA"/>
    </source>
</evidence>
<organism evidence="1">
    <name type="scientific">Anopheles sinensis</name>
    <name type="common">Mosquito</name>
    <dbReference type="NCBI Taxonomy" id="74873"/>
    <lineage>
        <taxon>Eukaryota</taxon>
        <taxon>Metazoa</taxon>
        <taxon>Ecdysozoa</taxon>
        <taxon>Arthropoda</taxon>
        <taxon>Hexapoda</taxon>
        <taxon>Insecta</taxon>
        <taxon>Pterygota</taxon>
        <taxon>Neoptera</taxon>
        <taxon>Endopterygota</taxon>
        <taxon>Diptera</taxon>
        <taxon>Nematocera</taxon>
        <taxon>Culicoidea</taxon>
        <taxon>Culicidae</taxon>
        <taxon>Anophelinae</taxon>
        <taxon>Anopheles</taxon>
    </lineage>
</organism>
<sequence>MNDRAARPGIGLPSAKWGIFPDTQAAPRESIISREVLPLPLAHLRVACTDAPCDGVNGKSPEQGTTRADALLKVFRGCIAMNRAGRAAPSAGGTVFRGELAEVYNL</sequence>
<reference evidence="1 3" key="1">
    <citation type="journal article" date="2014" name="BMC Genomics">
        <title>Genome sequence of Anopheles sinensis provides insight into genetics basis of mosquito competence for malaria parasites.</title>
        <authorList>
            <person name="Zhou D."/>
            <person name="Zhang D."/>
            <person name="Ding G."/>
            <person name="Shi L."/>
            <person name="Hou Q."/>
            <person name="Ye Y."/>
            <person name="Xu Y."/>
            <person name="Zhou H."/>
            <person name="Xiong C."/>
            <person name="Li S."/>
            <person name="Yu J."/>
            <person name="Hong S."/>
            <person name="Yu X."/>
            <person name="Zou P."/>
            <person name="Chen C."/>
            <person name="Chang X."/>
            <person name="Wang W."/>
            <person name="Lv Y."/>
            <person name="Sun Y."/>
            <person name="Ma L."/>
            <person name="Shen B."/>
            <person name="Zhu C."/>
        </authorList>
    </citation>
    <scope>NUCLEOTIDE SEQUENCE [LARGE SCALE GENOMIC DNA]</scope>
</reference>
<evidence type="ECO:0000313" key="1">
    <source>
        <dbReference type="EMBL" id="KFB44321.1"/>
    </source>
</evidence>
<protein>
    <submittedName>
        <fullName evidence="1 2">Alpha/beta hydrolase</fullName>
    </submittedName>
</protein>
<name>A0A084W277_ANOSI</name>
<keyword evidence="1" id="KW-0378">Hydrolase</keyword>
<keyword evidence="3" id="KW-1185">Reference proteome</keyword>
<reference evidence="2" key="2">
    <citation type="submission" date="2020-05" db="UniProtKB">
        <authorList>
            <consortium name="EnsemblMetazoa"/>
        </authorList>
    </citation>
    <scope>IDENTIFICATION</scope>
</reference>
<dbReference type="AlphaFoldDB" id="A0A084W277"/>
<dbReference type="EMBL" id="ATLV01019540">
    <property type="status" value="NOT_ANNOTATED_CDS"/>
    <property type="molecule type" value="Genomic_DNA"/>
</dbReference>
<accession>A0A084W277</accession>
<dbReference type="GO" id="GO:0016787">
    <property type="term" value="F:hydrolase activity"/>
    <property type="evidence" value="ECO:0007669"/>
    <property type="project" value="UniProtKB-KW"/>
</dbReference>